<keyword evidence="2" id="KW-0812">Transmembrane</keyword>
<name>A0A9D1GWP4_9ACTN</name>
<dbReference type="EMBL" id="DVLP01000073">
    <property type="protein sequence ID" value="HIT74443.1"/>
    <property type="molecule type" value="Genomic_DNA"/>
</dbReference>
<accession>A0A9D1GWP4</accession>
<evidence type="ECO:0000256" key="2">
    <source>
        <dbReference type="SAM" id="Phobius"/>
    </source>
</evidence>
<protein>
    <submittedName>
        <fullName evidence="3">Uncharacterized protein</fullName>
    </submittedName>
</protein>
<reference evidence="3" key="2">
    <citation type="journal article" date="2021" name="PeerJ">
        <title>Extensive microbial diversity within the chicken gut microbiome revealed by metagenomics and culture.</title>
        <authorList>
            <person name="Gilroy R."/>
            <person name="Ravi A."/>
            <person name="Getino M."/>
            <person name="Pursley I."/>
            <person name="Horton D.L."/>
            <person name="Alikhan N.F."/>
            <person name="Baker D."/>
            <person name="Gharbi K."/>
            <person name="Hall N."/>
            <person name="Watson M."/>
            <person name="Adriaenssens E.M."/>
            <person name="Foster-Nyarko E."/>
            <person name="Jarju S."/>
            <person name="Secka A."/>
            <person name="Antonio M."/>
            <person name="Oren A."/>
            <person name="Chaudhuri R.R."/>
            <person name="La Ragione R."/>
            <person name="Hildebrand F."/>
            <person name="Pallen M.J."/>
        </authorList>
    </citation>
    <scope>NUCLEOTIDE SEQUENCE</scope>
    <source>
        <strain evidence="3">ChiGjej1B1-24693</strain>
    </source>
</reference>
<keyword evidence="2" id="KW-0472">Membrane</keyword>
<proteinExistence type="predicted"/>
<feature type="non-terminal residue" evidence="3">
    <location>
        <position position="98"/>
    </location>
</feature>
<keyword evidence="2" id="KW-1133">Transmembrane helix</keyword>
<gene>
    <name evidence="3" type="ORF">IAA98_02540</name>
</gene>
<comment type="caution">
    <text evidence="3">The sequence shown here is derived from an EMBL/GenBank/DDBJ whole genome shotgun (WGS) entry which is preliminary data.</text>
</comment>
<organism evidence="3 4">
    <name type="scientific">Candidatus Avipropionibacterium avicola</name>
    <dbReference type="NCBI Taxonomy" id="2840701"/>
    <lineage>
        <taxon>Bacteria</taxon>
        <taxon>Bacillati</taxon>
        <taxon>Actinomycetota</taxon>
        <taxon>Actinomycetes</taxon>
        <taxon>Propionibacteriales</taxon>
        <taxon>Propionibacteriaceae</taxon>
        <taxon>Propionibacteriaceae incertae sedis</taxon>
        <taxon>Candidatus Avipropionibacterium</taxon>
    </lineage>
</organism>
<reference evidence="3" key="1">
    <citation type="submission" date="2020-10" db="EMBL/GenBank/DDBJ databases">
        <authorList>
            <person name="Gilroy R."/>
        </authorList>
    </citation>
    <scope>NUCLEOTIDE SEQUENCE</scope>
    <source>
        <strain evidence="3">ChiGjej1B1-24693</strain>
    </source>
</reference>
<evidence type="ECO:0000256" key="1">
    <source>
        <dbReference type="SAM" id="MobiDB-lite"/>
    </source>
</evidence>
<sequence>MAGQATAGTAMPPPQPGQAVPQPQGFLHTNNAPNPNAYRPPMQRTAVQVGAPIAVLIVLGVAVVIWFGFFSLVSLTGTILGLVLASLSLGTVVVLYML</sequence>
<evidence type="ECO:0000313" key="3">
    <source>
        <dbReference type="EMBL" id="HIT74443.1"/>
    </source>
</evidence>
<dbReference type="AlphaFoldDB" id="A0A9D1GWP4"/>
<dbReference type="Proteomes" id="UP000886842">
    <property type="component" value="Unassembled WGS sequence"/>
</dbReference>
<feature type="region of interest" description="Disordered" evidence="1">
    <location>
        <begin position="1"/>
        <end position="40"/>
    </location>
</feature>
<feature type="transmembrane region" description="Helical" evidence="2">
    <location>
        <begin position="75"/>
        <end position="97"/>
    </location>
</feature>
<feature type="compositionally biased region" description="Low complexity" evidence="1">
    <location>
        <begin position="17"/>
        <end position="40"/>
    </location>
</feature>
<feature type="transmembrane region" description="Helical" evidence="2">
    <location>
        <begin position="49"/>
        <end position="69"/>
    </location>
</feature>
<evidence type="ECO:0000313" key="4">
    <source>
        <dbReference type="Proteomes" id="UP000886842"/>
    </source>
</evidence>